<dbReference type="SMART" id="SM00861">
    <property type="entry name" value="Transket_pyr"/>
    <property type="match status" value="1"/>
</dbReference>
<evidence type="ECO:0000313" key="8">
    <source>
        <dbReference type="Proteomes" id="UP000198773"/>
    </source>
</evidence>
<dbReference type="InterPro" id="IPR009014">
    <property type="entry name" value="Transketo_C/PFOR_II"/>
</dbReference>
<reference evidence="7 8" key="1">
    <citation type="submission" date="2016-10" db="EMBL/GenBank/DDBJ databases">
        <authorList>
            <person name="de Groot N.N."/>
        </authorList>
    </citation>
    <scope>NUCLEOTIDE SEQUENCE [LARGE SCALE GENOMIC DNA]</scope>
    <source>
        <strain evidence="7 8">CGMCC 1.3430</strain>
    </source>
</reference>
<dbReference type="EC" id="1.2.4.4" evidence="3"/>
<dbReference type="OrthoDB" id="9780894at2"/>
<dbReference type="Pfam" id="PF00676">
    <property type="entry name" value="E1_dh"/>
    <property type="match status" value="1"/>
</dbReference>
<dbReference type="Proteomes" id="UP000198773">
    <property type="component" value="Unassembled WGS sequence"/>
</dbReference>
<keyword evidence="4" id="KW-0560">Oxidoreductase</keyword>
<dbReference type="STRING" id="152573.SAMN04488051_10924"/>
<gene>
    <name evidence="7" type="ORF">SAMN04488051_10924</name>
</gene>
<dbReference type="InterPro" id="IPR005475">
    <property type="entry name" value="Transketolase-like_Pyr-bd"/>
</dbReference>
<evidence type="ECO:0000259" key="6">
    <source>
        <dbReference type="SMART" id="SM00861"/>
    </source>
</evidence>
<evidence type="ECO:0000256" key="3">
    <source>
        <dbReference type="ARBA" id="ARBA00012277"/>
    </source>
</evidence>
<accession>A0A1H4F5M6</accession>
<dbReference type="SUPFAM" id="SSF52922">
    <property type="entry name" value="TK C-terminal domain-like"/>
    <property type="match status" value="1"/>
</dbReference>
<dbReference type="Pfam" id="PF02780">
    <property type="entry name" value="Transketolase_C"/>
    <property type="match status" value="1"/>
</dbReference>
<dbReference type="EMBL" id="FNRM01000009">
    <property type="protein sequence ID" value="SEA92665.1"/>
    <property type="molecule type" value="Genomic_DNA"/>
</dbReference>
<dbReference type="InterPro" id="IPR001017">
    <property type="entry name" value="DH_E1"/>
</dbReference>
<dbReference type="PANTHER" id="PTHR42980:SF1">
    <property type="entry name" value="2-OXOISOVALERATE DEHYDROGENASE SUBUNIT BETA, MITOCHONDRIAL"/>
    <property type="match status" value="1"/>
</dbReference>
<keyword evidence="5" id="KW-0786">Thiamine pyrophosphate</keyword>
<name>A0A1H4F5M6_ALKAM</name>
<evidence type="ECO:0000256" key="2">
    <source>
        <dbReference type="ARBA" id="ARBA00003906"/>
    </source>
</evidence>
<dbReference type="PANTHER" id="PTHR42980">
    <property type="entry name" value="2-OXOISOVALERATE DEHYDROGENASE SUBUNIT BETA-RELATED"/>
    <property type="match status" value="1"/>
</dbReference>
<keyword evidence="8" id="KW-1185">Reference proteome</keyword>
<evidence type="ECO:0000256" key="4">
    <source>
        <dbReference type="ARBA" id="ARBA00023002"/>
    </source>
</evidence>
<proteinExistence type="predicted"/>
<comment type="cofactor">
    <cofactor evidence="1">
        <name>thiamine diphosphate</name>
        <dbReference type="ChEBI" id="CHEBI:58937"/>
    </cofactor>
</comment>
<dbReference type="RefSeq" id="WP_091344538.1">
    <property type="nucleotide sequence ID" value="NZ_FNRM01000009.1"/>
</dbReference>
<dbReference type="AlphaFoldDB" id="A0A1H4F5M6"/>
<organism evidence="7 8">
    <name type="scientific">Alkalimonas amylolytica</name>
    <dbReference type="NCBI Taxonomy" id="152573"/>
    <lineage>
        <taxon>Bacteria</taxon>
        <taxon>Pseudomonadati</taxon>
        <taxon>Pseudomonadota</taxon>
        <taxon>Gammaproteobacteria</taxon>
        <taxon>Alkalimonas</taxon>
    </lineage>
</organism>
<protein>
    <recommendedName>
        <fullName evidence="3">3-methyl-2-oxobutanoate dehydrogenase (2-methylpropanoyl-transferring)</fullName>
        <ecNumber evidence="3">1.2.4.4</ecNumber>
    </recommendedName>
</protein>
<dbReference type="InterPro" id="IPR033248">
    <property type="entry name" value="Transketolase_C"/>
</dbReference>
<dbReference type="Gene3D" id="3.40.50.920">
    <property type="match status" value="1"/>
</dbReference>
<dbReference type="GO" id="GO:0003863">
    <property type="term" value="F:branched-chain 2-oxo acid dehydrogenase activity"/>
    <property type="evidence" value="ECO:0007669"/>
    <property type="project" value="UniProtKB-EC"/>
</dbReference>
<comment type="function">
    <text evidence="2">E1 component of the 2-oxoglutarate dehydrogenase (OGDH) complex which catalyzes the decarboxylation of 2-oxoglutarate, the first step in the conversion of 2-oxoglutarate to succinyl-CoA and CO(2).</text>
</comment>
<sequence>MASSQHPWLQAYLQRILHHQLPEVAVSQGELAPALLFQLFESQLQSRLLDLRSRLMQASGQSFYTIGSSGHEANAAVAAALRPTDPAFLHYRSGAFFIQRSKQVEGQTPLYDMLLSFAASAEDPISGGRHKVLGSLALNIPPQTSTIASHLPKAVGTAFAIALSRRLQHNGSWPDDSIAYCSFGDASLNHSTTQGALNAACWAAFQQVPVPVLFVCEDNGLGISTPTPTGWVQQNLNNRPGLTYFHADGRDLAGTYQVARQAADYVRRYRKPAVLHLATVRLFGHAGSDAEVAYRKKERIADELELDPLLFSTAQILEQGWMSPTELGRWVQALDQRIERIAEQASSRPKLTSAAGVMASIAPQRPEKPLPTLPDAAARAELFAFDKHNQGKPQHLAKLLNWCLHDLMAQYPELVLCGEDIAKKGGVYNVTQHLVHAFGYNRVINTLLDEQSILGLAIGLAQQGFVAMPEIQFLAYVHNAEDQIRGEAATLPFFSNGQYHNGMVIRIAGLAYQKGFGGHFHNDNSFAVFRDIPGLILLCPSNGEDAALLLRQAARLAHEQKRLVVFLEPIALYMTRDLLQAGDGLWVRNYPSPETPLPALGEPAVFGDGQELCILSYGNGYYLSRQAELELRDQGYRLRLLDLRCLIPLQLDAILSAIGPCRTLLIVDECRRRGSVSEELVTLLHEARPGQFQLERITAEDSFIPLGAAAYQVLPSKEQIIARVRSMADANRSTEAQPQERRA</sequence>
<evidence type="ECO:0000313" key="7">
    <source>
        <dbReference type="EMBL" id="SEA92665.1"/>
    </source>
</evidence>
<dbReference type="InterPro" id="IPR029061">
    <property type="entry name" value="THDP-binding"/>
</dbReference>
<dbReference type="GO" id="GO:0009083">
    <property type="term" value="P:branched-chain amino acid catabolic process"/>
    <property type="evidence" value="ECO:0007669"/>
    <property type="project" value="TreeGrafter"/>
</dbReference>
<dbReference type="GO" id="GO:0007584">
    <property type="term" value="P:response to nutrient"/>
    <property type="evidence" value="ECO:0007669"/>
    <property type="project" value="TreeGrafter"/>
</dbReference>
<dbReference type="Pfam" id="PF02779">
    <property type="entry name" value="Transket_pyr"/>
    <property type="match status" value="1"/>
</dbReference>
<evidence type="ECO:0000256" key="5">
    <source>
        <dbReference type="ARBA" id="ARBA00023052"/>
    </source>
</evidence>
<dbReference type="SUPFAM" id="SSF52518">
    <property type="entry name" value="Thiamin diphosphate-binding fold (THDP-binding)"/>
    <property type="match status" value="2"/>
</dbReference>
<feature type="domain" description="Transketolase-like pyrimidine-binding" evidence="6">
    <location>
        <begin position="394"/>
        <end position="575"/>
    </location>
</feature>
<dbReference type="Gene3D" id="3.40.50.970">
    <property type="match status" value="2"/>
</dbReference>
<evidence type="ECO:0000256" key="1">
    <source>
        <dbReference type="ARBA" id="ARBA00001964"/>
    </source>
</evidence>